<dbReference type="AlphaFoldDB" id="A0A9P8TVQ3"/>
<comment type="caution">
    <text evidence="1">The sequence shown here is derived from an EMBL/GenBank/DDBJ whole genome shotgun (WGS) entry which is preliminary data.</text>
</comment>
<evidence type="ECO:0000313" key="1">
    <source>
        <dbReference type="EMBL" id="KAH6606799.1"/>
    </source>
</evidence>
<name>A0A9P8TVQ3_9HYPO</name>
<keyword evidence="2" id="KW-1185">Reference proteome</keyword>
<dbReference type="Proteomes" id="UP000827724">
    <property type="component" value="Unassembled WGS sequence"/>
</dbReference>
<dbReference type="EMBL" id="JAIWOZ010000004">
    <property type="protein sequence ID" value="KAH6606799.1"/>
    <property type="molecule type" value="Genomic_DNA"/>
</dbReference>
<accession>A0A9P8TVQ3</accession>
<gene>
    <name evidence="1" type="ORF">Trco_005952</name>
</gene>
<reference evidence="1" key="1">
    <citation type="submission" date="2021-08" db="EMBL/GenBank/DDBJ databases">
        <title>Chromosome-Level Trichoderma cornu-damae using Hi-C Data.</title>
        <authorList>
            <person name="Kim C.S."/>
        </authorList>
    </citation>
    <scope>NUCLEOTIDE SEQUENCE</scope>
    <source>
        <strain evidence="1">KA19-0412C</strain>
    </source>
</reference>
<protein>
    <submittedName>
        <fullName evidence="1">Uncharacterized protein</fullName>
    </submittedName>
</protein>
<evidence type="ECO:0000313" key="2">
    <source>
        <dbReference type="Proteomes" id="UP000827724"/>
    </source>
</evidence>
<organism evidence="1 2">
    <name type="scientific">Trichoderma cornu-damae</name>
    <dbReference type="NCBI Taxonomy" id="654480"/>
    <lineage>
        <taxon>Eukaryota</taxon>
        <taxon>Fungi</taxon>
        <taxon>Dikarya</taxon>
        <taxon>Ascomycota</taxon>
        <taxon>Pezizomycotina</taxon>
        <taxon>Sordariomycetes</taxon>
        <taxon>Hypocreomycetidae</taxon>
        <taxon>Hypocreales</taxon>
        <taxon>Hypocreaceae</taxon>
        <taxon>Trichoderma</taxon>
    </lineage>
</organism>
<sequence length="88" mass="9623">MSALASPFCGWDRLDVLALLVGRLRAWAPASPGSMGKANVEHSTYLVVAFHQKAQGVPDRVAEKWIKYEDARARAEALVSTHAYPAIM</sequence>
<proteinExistence type="predicted"/>